<proteinExistence type="inferred from homology"/>
<keyword evidence="7" id="KW-0744">Spermatogenesis</keyword>
<organism evidence="18 19">
    <name type="scientific">Strigomonas culicis</name>
    <dbReference type="NCBI Taxonomy" id="28005"/>
    <lineage>
        <taxon>Eukaryota</taxon>
        <taxon>Discoba</taxon>
        <taxon>Euglenozoa</taxon>
        <taxon>Kinetoplastea</taxon>
        <taxon>Metakinetoplastina</taxon>
        <taxon>Trypanosomatida</taxon>
        <taxon>Trypanosomatidae</taxon>
        <taxon>Strigomonadinae</taxon>
        <taxon>Strigomonas</taxon>
    </lineage>
</organism>
<keyword evidence="5" id="KW-0221">Differentiation</keyword>
<evidence type="ECO:0000256" key="8">
    <source>
        <dbReference type="ARBA" id="ARBA00023054"/>
    </source>
</evidence>
<dbReference type="InterPro" id="IPR056291">
    <property type="entry name" value="MORN_DRC7"/>
</dbReference>
<dbReference type="AlphaFoldDB" id="S9VBD5"/>
<keyword evidence="11" id="KW-0966">Cell projection</keyword>
<reference evidence="18 19" key="1">
    <citation type="journal article" date="2013" name="PLoS ONE">
        <title>Predicting the Proteins of Angomonas deanei, Strigomonas culicis and Their Respective Endosymbionts Reveals New Aspects of the Trypanosomatidae Family.</title>
        <authorList>
            <person name="Motta M.C."/>
            <person name="Martins A.C."/>
            <person name="de Souza S.S."/>
            <person name="Catta-Preta C.M."/>
            <person name="Silva R."/>
            <person name="Klein C.C."/>
            <person name="de Almeida L.G."/>
            <person name="de Lima Cunha O."/>
            <person name="Ciapina L.P."/>
            <person name="Brocchi M."/>
            <person name="Colabardini A.C."/>
            <person name="de Araujo Lima B."/>
            <person name="Machado C.R."/>
            <person name="de Almeida Soares C.M."/>
            <person name="Probst C.M."/>
            <person name="de Menezes C.B."/>
            <person name="Thompson C.E."/>
            <person name="Bartholomeu D.C."/>
            <person name="Gradia D.F."/>
            <person name="Pavoni D.P."/>
            <person name="Grisard E.C."/>
            <person name="Fantinatti-Garboggini F."/>
            <person name="Marchini F.K."/>
            <person name="Rodrigues-Luiz G.F."/>
            <person name="Wagner G."/>
            <person name="Goldman G.H."/>
            <person name="Fietto J.L."/>
            <person name="Elias M.C."/>
            <person name="Goldman M.H."/>
            <person name="Sagot M.F."/>
            <person name="Pereira M."/>
            <person name="Stoco P.H."/>
            <person name="de Mendonca-Neto R.P."/>
            <person name="Teixeira S.M."/>
            <person name="Maciel T.E."/>
            <person name="de Oliveira Mendes T.A."/>
            <person name="Urmenyi T.P."/>
            <person name="de Souza W."/>
            <person name="Schenkman S."/>
            <person name="de Vasconcelos A.T."/>
        </authorList>
    </citation>
    <scope>NUCLEOTIDE SEQUENCE [LARGE SCALE GENOMIC DNA]</scope>
</reference>
<dbReference type="InterPro" id="IPR056292">
    <property type="entry name" value="DRC7_C"/>
</dbReference>
<dbReference type="OrthoDB" id="10262874at2759"/>
<dbReference type="GO" id="GO:0007283">
    <property type="term" value="P:spermatogenesis"/>
    <property type="evidence" value="ECO:0007669"/>
    <property type="project" value="UniProtKB-KW"/>
</dbReference>
<dbReference type="InterPro" id="IPR056290">
    <property type="entry name" value="CEPT76/DRC7_peptidase-like_dom"/>
</dbReference>
<evidence type="ECO:0000259" key="17">
    <source>
        <dbReference type="Pfam" id="PF24671"/>
    </source>
</evidence>
<evidence type="ECO:0000313" key="19">
    <source>
        <dbReference type="Proteomes" id="UP000015354"/>
    </source>
</evidence>
<evidence type="ECO:0000259" key="15">
    <source>
        <dbReference type="Pfam" id="PF24656"/>
    </source>
</evidence>
<sequence length="901" mass="103513">MASHMWNASRNARIAAFCDSSIVPPSYNSNSPSEEQLASFANEFSSIFHKYYPDRKPLLLNVFNECRKQKMICTFVRPTLLKFDELYDLEKCAKYMAGYMKYDTLHDTAAYDREDDDTVVKLPTLVVSPATALQWQTGTCVELSLILTSLLLGVGYNAFVVVGTATKSVCLNDQSGQIWEDDLPLELNSDDEDEPEPEIDDDYAPLLKRKPQLRKVTDKDPEYNFGDALGKNALNGEANSEDGRKKKPRRRYEPTHAWVLVLTGGRKSIKETLMIEPSTGKIFPTASSDSYYTGVDSVFNHKKYFVNLHPDTLVSALSMDLQDSSQWENVFPLAKEEEEPEIAGATLAQKTVIGLTTRRGMADTMTSGPIETPGDNWKPTVSIPASWSRELTLSPQQFESRYPGKCKEICYADAVVRLFADYSQPDLRIKEIVFSDELCRDLSQMHVFFRHRADKLRRRFTLPRLLEQPQVSKNKSTLPYRLLHEWYERGRKYDSSFEGLREFIYEPERKKTLKFFWRSREDGLQSRVEVFQDESMLHQVEEFYKGRSDHMSYRSAIYDRPRTMKEVNQHALITSLGSGVGARELKEYPHLDPITIIQTYTRNETVPLDKDVAKVKFIWPSAQQAHTTVGEMWVFLHYPSGAIIRPYRIYAKTSSSVEDYISASASRKPQEPPVKVVTTPGTTAPSELELYKERKWLTALENTCVSDVRKKMNENVDILLRLEQDHASVVATLSSYDTLRNRPQETEAERAKKLADIARREESRKDYLAPYIAKLEMSSAFDGNYLSVRLSMEQAKQVRDEALLELKERLIQRGRIMQSRMDKEKEEFNHRQAIFQKNSESAAIDGSNEAEEFAVYCKEATWRMKVLDERLSKHIDLASEKYAQLAQRLSEDPRLSALYGY</sequence>
<evidence type="ECO:0000313" key="18">
    <source>
        <dbReference type="EMBL" id="EPY20375.1"/>
    </source>
</evidence>
<gene>
    <name evidence="18" type="ORF">STCU_09024</name>
</gene>
<evidence type="ECO:0000256" key="4">
    <source>
        <dbReference type="ARBA" id="ARBA00022490"/>
    </source>
</evidence>
<feature type="region of interest" description="Disordered" evidence="14">
    <location>
        <begin position="186"/>
        <end position="205"/>
    </location>
</feature>
<feature type="region of interest" description="Disordered" evidence="14">
    <location>
        <begin position="218"/>
        <end position="251"/>
    </location>
</feature>
<dbReference type="InterPro" id="IPR033551">
    <property type="entry name" value="DRC7/lobo"/>
</dbReference>
<name>S9VBD5_9TRYP</name>
<evidence type="ECO:0000256" key="6">
    <source>
        <dbReference type="ARBA" id="ARBA00022846"/>
    </source>
</evidence>
<evidence type="ECO:0000256" key="1">
    <source>
        <dbReference type="ARBA" id="ARBA00004611"/>
    </source>
</evidence>
<dbReference type="PANTHER" id="PTHR35249:SF2">
    <property type="entry name" value="DYNEIN REGULATORY COMPLEX SUBUNIT 7"/>
    <property type="match status" value="1"/>
</dbReference>
<dbReference type="SUPFAM" id="SSF54001">
    <property type="entry name" value="Cysteine proteinases"/>
    <property type="match status" value="1"/>
</dbReference>
<dbReference type="Proteomes" id="UP000015354">
    <property type="component" value="Unassembled WGS sequence"/>
</dbReference>
<evidence type="ECO:0000256" key="9">
    <source>
        <dbReference type="ARBA" id="ARBA00023069"/>
    </source>
</evidence>
<keyword evidence="8" id="KW-0175">Coiled coil</keyword>
<dbReference type="Pfam" id="PF24671">
    <property type="entry name" value="DRC7_C"/>
    <property type="match status" value="1"/>
</dbReference>
<dbReference type="PANTHER" id="PTHR35249">
    <property type="entry name" value="DYNEIN REGULATORY COMPLEX SUBUNIT 7"/>
    <property type="match status" value="1"/>
</dbReference>
<dbReference type="Pfam" id="PF24656">
    <property type="entry name" value="CEPT76_peptidase"/>
    <property type="match status" value="1"/>
</dbReference>
<dbReference type="InterPro" id="IPR038765">
    <property type="entry name" value="Papain-like_cys_pep_sf"/>
</dbReference>
<evidence type="ECO:0000256" key="5">
    <source>
        <dbReference type="ARBA" id="ARBA00022782"/>
    </source>
</evidence>
<keyword evidence="19" id="KW-1185">Reference proteome</keyword>
<keyword evidence="4" id="KW-0963">Cytoplasm</keyword>
<keyword evidence="10" id="KW-0206">Cytoskeleton</keyword>
<dbReference type="GO" id="GO:0048870">
    <property type="term" value="P:cell motility"/>
    <property type="evidence" value="ECO:0007669"/>
    <property type="project" value="TreeGrafter"/>
</dbReference>
<evidence type="ECO:0000259" key="16">
    <source>
        <dbReference type="Pfam" id="PF24667"/>
    </source>
</evidence>
<protein>
    <recommendedName>
        <fullName evidence="3">Dynein regulatory complex subunit 7</fullName>
    </recommendedName>
    <alternativeName>
        <fullName evidence="12">Coiled-coil domain-containing protein 135</fullName>
    </alternativeName>
    <alternativeName>
        <fullName evidence="13">Coiled-coil domain-containing protein lobo homolog</fullName>
    </alternativeName>
</protein>
<dbReference type="GO" id="GO:0031514">
    <property type="term" value="C:motile cilium"/>
    <property type="evidence" value="ECO:0007669"/>
    <property type="project" value="TreeGrafter"/>
</dbReference>
<evidence type="ECO:0000256" key="14">
    <source>
        <dbReference type="SAM" id="MobiDB-lite"/>
    </source>
</evidence>
<evidence type="ECO:0000256" key="10">
    <source>
        <dbReference type="ARBA" id="ARBA00023212"/>
    </source>
</evidence>
<keyword evidence="6" id="KW-0282">Flagellum</keyword>
<evidence type="ECO:0000256" key="11">
    <source>
        <dbReference type="ARBA" id="ARBA00023273"/>
    </source>
</evidence>
<feature type="domain" description="CEP76/DRC7 peptidase-like" evidence="15">
    <location>
        <begin position="253"/>
        <end position="329"/>
    </location>
</feature>
<feature type="compositionally biased region" description="Acidic residues" evidence="14">
    <location>
        <begin position="186"/>
        <end position="203"/>
    </location>
</feature>
<comment type="subcellular location">
    <subcellularLocation>
        <location evidence="1">Cytoplasm</location>
        <location evidence="1">Cytoskeleton</location>
        <location evidence="1">Flagellum axoneme</location>
    </subcellularLocation>
</comment>
<comment type="caution">
    <text evidence="18">The sequence shown here is derived from an EMBL/GenBank/DDBJ whole genome shotgun (WGS) entry which is preliminary data.</text>
</comment>
<evidence type="ECO:0000256" key="7">
    <source>
        <dbReference type="ARBA" id="ARBA00022871"/>
    </source>
</evidence>
<dbReference type="GO" id="GO:0030154">
    <property type="term" value="P:cell differentiation"/>
    <property type="evidence" value="ECO:0007669"/>
    <property type="project" value="UniProtKB-KW"/>
</dbReference>
<evidence type="ECO:0000256" key="3">
    <source>
        <dbReference type="ARBA" id="ARBA00021303"/>
    </source>
</evidence>
<evidence type="ECO:0000256" key="12">
    <source>
        <dbReference type="ARBA" id="ARBA00031627"/>
    </source>
</evidence>
<feature type="domain" description="Dynein regulatory complex subunit 7 MORN" evidence="16">
    <location>
        <begin position="404"/>
        <end position="727"/>
    </location>
</feature>
<dbReference type="Pfam" id="PF24667">
    <property type="entry name" value="MORN_DRC7"/>
    <property type="match status" value="1"/>
</dbReference>
<evidence type="ECO:0000256" key="2">
    <source>
        <dbReference type="ARBA" id="ARBA00010738"/>
    </source>
</evidence>
<feature type="domain" description="Dynein regulatory complex subunit 7 C-terminal" evidence="17">
    <location>
        <begin position="789"/>
        <end position="899"/>
    </location>
</feature>
<keyword evidence="9" id="KW-0969">Cilium</keyword>
<dbReference type="EMBL" id="ATMH01009024">
    <property type="protein sequence ID" value="EPY20375.1"/>
    <property type="molecule type" value="Genomic_DNA"/>
</dbReference>
<evidence type="ECO:0000256" key="13">
    <source>
        <dbReference type="ARBA" id="ARBA00031733"/>
    </source>
</evidence>
<accession>S9VBD5</accession>
<comment type="similarity">
    <text evidence="2">Belongs to the DRC7 family.</text>
</comment>